<feature type="compositionally biased region" description="Polar residues" evidence="2">
    <location>
        <begin position="1"/>
        <end position="10"/>
    </location>
</feature>
<dbReference type="EMBL" id="KE163499">
    <property type="protein sequence ID" value="EPQ12312.1"/>
    <property type="molecule type" value="Genomic_DNA"/>
</dbReference>
<keyword evidence="1" id="KW-0175">Coiled coil</keyword>
<sequence>MTTVTVTTEVPSRGKMEDNPASYESTSAHIIEETEYVRMIRATLEKIRNQMFKDETGHSGTKHKLDTKCCRNIQNGSDSEMGPSCCSLNLLMDRMKGKDLQLLKMNEENEVLKIKLEASREAGAAALRNVAQRLFEIYQTQSAEVRKQHEDSTHFLQVNKLEKEQELKQHVEHLNQVAEKLEEKHNKITALESLVQRMEKEKRTLLERKLSLENKLLQLRSNTTHAKSVQGLQKEISLLQEQISHLQFVIHSQHQSLRRVIQEMEGLKINLKEQDKRIENLKDKVNVLEAQNKELKTKVALWSETPRTMVSKAVATSLKKTHSYIVYEYIVIDVDVDVDIDIRENITSPCSLPNNHIRIMSSFWYTCQLHFVSYHCPKAILQ</sequence>
<dbReference type="PANTHER" id="PTHR23171">
    <property type="entry name" value="GDOWN1"/>
    <property type="match status" value="1"/>
</dbReference>
<evidence type="ECO:0000313" key="3">
    <source>
        <dbReference type="EMBL" id="EPQ12312.1"/>
    </source>
</evidence>
<accession>S7PUP5</accession>
<reference evidence="3 4" key="1">
    <citation type="journal article" date="2013" name="Nat. Commun.">
        <title>Genome analysis reveals insights into physiology and longevity of the Brandt's bat Myotis brandtii.</title>
        <authorList>
            <person name="Seim I."/>
            <person name="Fang X."/>
            <person name="Xiong Z."/>
            <person name="Lobanov A.V."/>
            <person name="Huang Z."/>
            <person name="Ma S."/>
            <person name="Feng Y."/>
            <person name="Turanov A.A."/>
            <person name="Zhu Y."/>
            <person name="Lenz T.L."/>
            <person name="Gerashchenko M.V."/>
            <person name="Fan D."/>
            <person name="Hee Yim S."/>
            <person name="Yao X."/>
            <person name="Jordan D."/>
            <person name="Xiong Y."/>
            <person name="Ma Y."/>
            <person name="Lyapunov A.N."/>
            <person name="Chen G."/>
            <person name="Kulakova O.I."/>
            <person name="Sun Y."/>
            <person name="Lee S.G."/>
            <person name="Bronson R.T."/>
            <person name="Moskalev A.A."/>
            <person name="Sunyaev S.R."/>
            <person name="Zhang G."/>
            <person name="Krogh A."/>
            <person name="Wang J."/>
            <person name="Gladyshev V.N."/>
        </authorList>
    </citation>
    <scope>NUCLEOTIDE SEQUENCE [LARGE SCALE GENOMIC DNA]</scope>
</reference>
<protein>
    <submittedName>
        <fullName evidence="3">Coiled-coil domain-containing protein 68</fullName>
    </submittedName>
</protein>
<organism evidence="3 4">
    <name type="scientific">Myotis brandtii</name>
    <name type="common">Brandt's bat</name>
    <dbReference type="NCBI Taxonomy" id="109478"/>
    <lineage>
        <taxon>Eukaryota</taxon>
        <taxon>Metazoa</taxon>
        <taxon>Chordata</taxon>
        <taxon>Craniata</taxon>
        <taxon>Vertebrata</taxon>
        <taxon>Euteleostomi</taxon>
        <taxon>Mammalia</taxon>
        <taxon>Eutheria</taxon>
        <taxon>Laurasiatheria</taxon>
        <taxon>Chiroptera</taxon>
        <taxon>Yangochiroptera</taxon>
        <taxon>Vespertilionidae</taxon>
        <taxon>Myotis</taxon>
    </lineage>
</organism>
<evidence type="ECO:0000313" key="4">
    <source>
        <dbReference type="Proteomes" id="UP000052978"/>
    </source>
</evidence>
<keyword evidence="4" id="KW-1185">Reference proteome</keyword>
<dbReference type="GO" id="GO:0035556">
    <property type="term" value="P:intracellular signal transduction"/>
    <property type="evidence" value="ECO:0007669"/>
    <property type="project" value="TreeGrafter"/>
</dbReference>
<evidence type="ECO:0000256" key="2">
    <source>
        <dbReference type="SAM" id="MobiDB-lite"/>
    </source>
</evidence>
<proteinExistence type="predicted"/>
<dbReference type="eggNOG" id="ENOG502RXID">
    <property type="taxonomic scope" value="Eukaryota"/>
</dbReference>
<feature type="coiled-coil region" evidence="1">
    <location>
        <begin position="164"/>
        <end position="222"/>
    </location>
</feature>
<evidence type="ECO:0000256" key="1">
    <source>
        <dbReference type="SAM" id="Coils"/>
    </source>
</evidence>
<dbReference type="InterPro" id="IPR051375">
    <property type="entry name" value="Tuftelin_GRINL1A/MYZAP/CCD68"/>
</dbReference>
<feature type="coiled-coil region" evidence="1">
    <location>
        <begin position="254"/>
        <end position="305"/>
    </location>
</feature>
<name>S7PUP5_MYOBR</name>
<dbReference type="Gene3D" id="1.10.287.1490">
    <property type="match status" value="1"/>
</dbReference>
<gene>
    <name evidence="3" type="ORF">D623_10017297</name>
</gene>
<dbReference type="PANTHER" id="PTHR23171:SF3">
    <property type="entry name" value="COILED-COIL DOMAIN-CONTAINING PROTEIN 68"/>
    <property type="match status" value="1"/>
</dbReference>
<dbReference type="AlphaFoldDB" id="S7PUP5"/>
<dbReference type="Proteomes" id="UP000052978">
    <property type="component" value="Unassembled WGS sequence"/>
</dbReference>
<feature type="region of interest" description="Disordered" evidence="2">
    <location>
        <begin position="1"/>
        <end position="25"/>
    </location>
</feature>